<reference evidence="2" key="1">
    <citation type="submission" date="2024-06" db="EMBL/GenBank/DDBJ databases">
        <title>Mesorhizobium karijinii sp. nov., a symbiont of the iconic Swainsona formosa from arid Australia.</title>
        <authorList>
            <person name="Hill Y.J."/>
            <person name="Watkin E.L.J."/>
            <person name="O'Hara G.W."/>
            <person name="Terpolilli J."/>
            <person name="Tye M.L."/>
            <person name="Kohlmeier M.G."/>
        </authorList>
    </citation>
    <scope>NUCLEOTIDE SEQUENCE</scope>
    <source>
        <strain evidence="2">WSM2239</strain>
    </source>
</reference>
<proteinExistence type="predicted"/>
<evidence type="ECO:0000313" key="2">
    <source>
        <dbReference type="EMBL" id="XCG57671.1"/>
    </source>
</evidence>
<sequence length="99" mass="11060">MPATEFDRMAFVVCALGVAAIYFVVYRISKRLGMSNNTTVLVDTTYESFKERRFKVPVRQITIGSFRNVLYGCAILAILMGCMLLVFLVILILQQTGAA</sequence>
<name>A0AAU8DFN7_9HYPH</name>
<feature type="transmembrane region" description="Helical" evidence="1">
    <location>
        <begin position="69"/>
        <end position="93"/>
    </location>
</feature>
<accession>A0AAU8DFN7</accession>
<organism evidence="2">
    <name type="scientific">Mesorhizobium sp. WSM2239</name>
    <dbReference type="NCBI Taxonomy" id="3228852"/>
    <lineage>
        <taxon>Bacteria</taxon>
        <taxon>Pseudomonadati</taxon>
        <taxon>Pseudomonadota</taxon>
        <taxon>Alphaproteobacteria</taxon>
        <taxon>Hyphomicrobiales</taxon>
        <taxon>Phyllobacteriaceae</taxon>
        <taxon>Mesorhizobium</taxon>
    </lineage>
</organism>
<feature type="transmembrane region" description="Helical" evidence="1">
    <location>
        <begin position="6"/>
        <end position="25"/>
    </location>
</feature>
<dbReference type="EMBL" id="CP159249">
    <property type="protein sequence ID" value="XCG57671.1"/>
    <property type="molecule type" value="Genomic_DNA"/>
</dbReference>
<keyword evidence="1" id="KW-0472">Membrane</keyword>
<evidence type="ECO:0000256" key="1">
    <source>
        <dbReference type="SAM" id="Phobius"/>
    </source>
</evidence>
<keyword evidence="1" id="KW-0812">Transmembrane</keyword>
<gene>
    <name evidence="2" type="ORF">ABVK49_13765</name>
</gene>
<protein>
    <submittedName>
        <fullName evidence="2">Uncharacterized protein</fullName>
    </submittedName>
</protein>
<keyword evidence="1" id="KW-1133">Transmembrane helix</keyword>
<dbReference type="AlphaFoldDB" id="A0AAU8DFN7"/>